<evidence type="ECO:0008006" key="3">
    <source>
        <dbReference type="Google" id="ProtNLM"/>
    </source>
</evidence>
<dbReference type="EMBL" id="JAAYUN010000072">
    <property type="protein sequence ID" value="NLJ22261.1"/>
    <property type="molecule type" value="Genomic_DNA"/>
</dbReference>
<organism evidence="1 2">
    <name type="scientific">Methanothrix soehngenii</name>
    <name type="common">Methanosaeta concilii</name>
    <dbReference type="NCBI Taxonomy" id="2223"/>
    <lineage>
        <taxon>Archaea</taxon>
        <taxon>Methanobacteriati</taxon>
        <taxon>Methanobacteriota</taxon>
        <taxon>Stenosarchaea group</taxon>
        <taxon>Methanomicrobia</taxon>
        <taxon>Methanotrichales</taxon>
        <taxon>Methanotrichaceae</taxon>
        <taxon>Methanothrix</taxon>
    </lineage>
</organism>
<name>A0A7K4AGY8_METSH</name>
<comment type="caution">
    <text evidence="1">The sequence shown here is derived from an EMBL/GenBank/DDBJ whole genome shotgun (WGS) entry which is preliminary data.</text>
</comment>
<proteinExistence type="predicted"/>
<evidence type="ECO:0000313" key="1">
    <source>
        <dbReference type="EMBL" id="NLJ22261.1"/>
    </source>
</evidence>
<sequence length="201" mass="21353">MKGEIDMNIAYYLTALLILSSMALPASCQEQISLTINVHEEALDGPLLSEVLITGSDGTGNEFAGVTDSDGVAVISGTPGTWQFSFQKDGYDDLNLQYDATQTEETAAYLEKSSCAEQVALAVYVLEGSLDGPILPDVQITGQDGDGNEFSGTTNSTGVAIISGILGTWQFAFQKAGYDSLYLQYNATQSEEAAAYLEKAD</sequence>
<reference evidence="1 2" key="1">
    <citation type="journal article" date="2020" name="Biotechnol. Biofuels">
        <title>New insights from the biogas microbiome by comprehensive genome-resolved metagenomics of nearly 1600 species originating from multiple anaerobic digesters.</title>
        <authorList>
            <person name="Campanaro S."/>
            <person name="Treu L."/>
            <person name="Rodriguez-R L.M."/>
            <person name="Kovalovszki A."/>
            <person name="Ziels R.M."/>
            <person name="Maus I."/>
            <person name="Zhu X."/>
            <person name="Kougias P.G."/>
            <person name="Basile A."/>
            <person name="Luo G."/>
            <person name="Schluter A."/>
            <person name="Konstantinidis K.T."/>
            <person name="Angelidaki I."/>
        </authorList>
    </citation>
    <scope>NUCLEOTIDE SEQUENCE [LARGE SCALE GENOMIC DNA]</scope>
    <source>
        <strain evidence="1">AS27yjCOA_157</strain>
    </source>
</reference>
<dbReference type="Proteomes" id="UP000544742">
    <property type="component" value="Unassembled WGS sequence"/>
</dbReference>
<gene>
    <name evidence="1" type="ORF">GX426_04035</name>
</gene>
<accession>A0A7K4AGY8</accession>
<dbReference type="AlphaFoldDB" id="A0A7K4AGY8"/>
<evidence type="ECO:0000313" key="2">
    <source>
        <dbReference type="Proteomes" id="UP000544742"/>
    </source>
</evidence>
<protein>
    <recommendedName>
        <fullName evidence="3">Carboxypeptidase regulatory-like domain-containing protein</fullName>
    </recommendedName>
</protein>